<keyword evidence="3" id="KW-0732">Signal</keyword>
<keyword evidence="2" id="KW-0812">Transmembrane</keyword>
<dbReference type="VEuPathDB" id="AmoebaDB:FDP41_003588"/>
<accession>A0A6A5BR64</accession>
<dbReference type="AlphaFoldDB" id="A0A6A5BR64"/>
<organism evidence="4 5">
    <name type="scientific">Naegleria fowleri</name>
    <name type="common">Brain eating amoeba</name>
    <dbReference type="NCBI Taxonomy" id="5763"/>
    <lineage>
        <taxon>Eukaryota</taxon>
        <taxon>Discoba</taxon>
        <taxon>Heterolobosea</taxon>
        <taxon>Tetramitia</taxon>
        <taxon>Eutetramitia</taxon>
        <taxon>Vahlkampfiidae</taxon>
        <taxon>Naegleria</taxon>
    </lineage>
</organism>
<comment type="caution">
    <text evidence="4">The sequence shown here is derived from an EMBL/GenBank/DDBJ whole genome shotgun (WGS) entry which is preliminary data.</text>
</comment>
<name>A0A6A5BR64_NAEFO</name>
<sequence>MILSESTSLTSGTSLLVVLSLMIAFLMVSHVFGADSWNNGNCQVIETLNSIRDSNRGNSMINYTHYLSTTSTNDFMSRWSCNSLPNILYDHSFDGILVGAFSIVKIYPNGMSYCQTFQKNSYLMLQYEKSLPYFTNETVMQHFVKDYLELMIFVNTSESVQQKRSDFAFLEGRKVIIPKQQLNSTFSLSMLDFVHTFNYLMYCQENNSYFEIFHREWLPSIVKLSSLTQVQTLDIMYGQNMDELCGHTGVYPLTILHNTLLCVCSVNGNETTVSSFNCQDSYVTFWVPLATHVSYKAIEFSFHFIQLIAITVLVSIPITFRYLKKWNEFLNNLQKKVQIWKAEKMEEQRNRVSPSTLIPSSPSSTPVILSFKPKRDFKLLYDAIRALCDIKTMTMICSMLSQILITINALLYIIIPGNAYFENYNLTLIVAAATFLCTGNIPLAVTFYEILLELSFERKKISIVGL</sequence>
<dbReference type="Proteomes" id="UP000444721">
    <property type="component" value="Unassembled WGS sequence"/>
</dbReference>
<evidence type="ECO:0000256" key="2">
    <source>
        <dbReference type="SAM" id="Phobius"/>
    </source>
</evidence>
<dbReference type="EMBL" id="VFQX01000034">
    <property type="protein sequence ID" value="KAF0977596.1"/>
    <property type="molecule type" value="Genomic_DNA"/>
</dbReference>
<keyword evidence="5" id="KW-1185">Reference proteome</keyword>
<dbReference type="RefSeq" id="XP_044562309.1">
    <property type="nucleotide sequence ID" value="XM_044706908.1"/>
</dbReference>
<dbReference type="OrthoDB" id="10474663at2759"/>
<evidence type="ECO:0000313" key="4">
    <source>
        <dbReference type="EMBL" id="KAF0977596.1"/>
    </source>
</evidence>
<protein>
    <submittedName>
        <fullName evidence="4">Uncharacterized protein</fullName>
    </submittedName>
</protein>
<evidence type="ECO:0000313" key="5">
    <source>
        <dbReference type="Proteomes" id="UP000444721"/>
    </source>
</evidence>
<keyword evidence="2" id="KW-1133">Transmembrane helix</keyword>
<feature type="transmembrane region" description="Helical" evidence="2">
    <location>
        <begin position="304"/>
        <end position="323"/>
    </location>
</feature>
<feature type="chain" id="PRO_5025352185" evidence="3">
    <location>
        <begin position="34"/>
        <end position="466"/>
    </location>
</feature>
<feature type="signal peptide" evidence="3">
    <location>
        <begin position="1"/>
        <end position="33"/>
    </location>
</feature>
<keyword evidence="1" id="KW-0175">Coiled coil</keyword>
<keyword evidence="2" id="KW-0472">Membrane</keyword>
<evidence type="ECO:0000256" key="1">
    <source>
        <dbReference type="SAM" id="Coils"/>
    </source>
</evidence>
<reference evidence="4 5" key="1">
    <citation type="journal article" date="2019" name="Sci. Rep.">
        <title>Nanopore sequencing improves the draft genome of the human pathogenic amoeba Naegleria fowleri.</title>
        <authorList>
            <person name="Liechti N."/>
            <person name="Schurch N."/>
            <person name="Bruggmann R."/>
            <person name="Wittwer M."/>
        </authorList>
    </citation>
    <scope>NUCLEOTIDE SEQUENCE [LARGE SCALE GENOMIC DNA]</scope>
    <source>
        <strain evidence="4 5">ATCC 30894</strain>
    </source>
</reference>
<dbReference type="GeneID" id="68110806"/>
<proteinExistence type="predicted"/>
<dbReference type="OMA" id="FECESAF"/>
<feature type="coiled-coil region" evidence="1">
    <location>
        <begin position="323"/>
        <end position="350"/>
    </location>
</feature>
<feature type="transmembrane region" description="Helical" evidence="2">
    <location>
        <begin position="395"/>
        <end position="415"/>
    </location>
</feature>
<gene>
    <name evidence="4" type="ORF">FDP41_003588</name>
</gene>
<feature type="transmembrane region" description="Helical" evidence="2">
    <location>
        <begin position="427"/>
        <end position="451"/>
    </location>
</feature>
<evidence type="ECO:0000256" key="3">
    <source>
        <dbReference type="SAM" id="SignalP"/>
    </source>
</evidence>
<dbReference type="VEuPathDB" id="AmoebaDB:NfTy_070300"/>